<reference evidence="1 2" key="1">
    <citation type="journal article" date="2020" name="Front. Microbiol.">
        <title>Genetic Organization of the aprX-lipA2 Operon Affects the Proteolytic Potential of Pseudomonas Species in Milk.</title>
        <authorList>
            <person name="Maier C."/>
            <person name="Huptas C."/>
            <person name="von Neubeck M."/>
            <person name="Scherer S."/>
            <person name="Wenning M."/>
            <person name="Lucking G."/>
        </authorList>
    </citation>
    <scope>NUCLEOTIDE SEQUENCE [LARGE SCALE GENOMIC DNA]</scope>
    <source>
        <strain evidence="1 2">DSM 16272</strain>
    </source>
</reference>
<name>A0A7Y1A207_PSEVE</name>
<gene>
    <name evidence="1" type="ORF">HBO38_03755</name>
</gene>
<comment type="caution">
    <text evidence="1">The sequence shown here is derived from an EMBL/GenBank/DDBJ whole genome shotgun (WGS) entry which is preliminary data.</text>
</comment>
<evidence type="ECO:0000313" key="2">
    <source>
        <dbReference type="Proteomes" id="UP000537729"/>
    </source>
</evidence>
<protein>
    <submittedName>
        <fullName evidence="1">Uncharacterized protein</fullName>
    </submittedName>
</protein>
<dbReference type="Proteomes" id="UP000537729">
    <property type="component" value="Unassembled WGS sequence"/>
</dbReference>
<organism evidence="1 2">
    <name type="scientific">Pseudomonas veronii</name>
    <dbReference type="NCBI Taxonomy" id="76761"/>
    <lineage>
        <taxon>Bacteria</taxon>
        <taxon>Pseudomonadati</taxon>
        <taxon>Pseudomonadota</taxon>
        <taxon>Gammaproteobacteria</taxon>
        <taxon>Pseudomonadales</taxon>
        <taxon>Pseudomonadaceae</taxon>
        <taxon>Pseudomonas</taxon>
    </lineage>
</organism>
<dbReference type="RefSeq" id="WP_169883722.1">
    <property type="nucleotide sequence ID" value="NZ_JAAQWG010000004.1"/>
</dbReference>
<sequence length="89" mass="9584">MKEVIVYQVQGSPVSVTRPGPEASALNAPLLQVAQHAVPDGVPFWLIEESDVPTDRAFREAWELDVSAMGEPAGFGDSAAFAAWWESAQ</sequence>
<accession>A0A7Y1A207</accession>
<dbReference type="AlphaFoldDB" id="A0A7Y1A207"/>
<proteinExistence type="predicted"/>
<dbReference type="EMBL" id="JAAQWG010000004">
    <property type="protein sequence ID" value="NMY07571.1"/>
    <property type="molecule type" value="Genomic_DNA"/>
</dbReference>
<evidence type="ECO:0000313" key="1">
    <source>
        <dbReference type="EMBL" id="NMY07571.1"/>
    </source>
</evidence>